<dbReference type="Proteomes" id="UP000434101">
    <property type="component" value="Unassembled WGS sequence"/>
</dbReference>
<dbReference type="AlphaFoldDB" id="A0A6B0VHF4"/>
<evidence type="ECO:0000259" key="1">
    <source>
        <dbReference type="PROSITE" id="PS50093"/>
    </source>
</evidence>
<dbReference type="InterPro" id="IPR000601">
    <property type="entry name" value="PKD_dom"/>
</dbReference>
<dbReference type="SUPFAM" id="SSF49299">
    <property type="entry name" value="PKD domain"/>
    <property type="match status" value="1"/>
</dbReference>
<dbReference type="InterPro" id="IPR013783">
    <property type="entry name" value="Ig-like_fold"/>
</dbReference>
<reference evidence="2 3" key="1">
    <citation type="submission" date="2020-01" db="EMBL/GenBank/DDBJ databases">
        <title>Natronorubrum sp. JWXQ-INN 674 isolated from Inner Mongolia Autonomous Region of China.</title>
        <authorList>
            <person name="Xue Q."/>
        </authorList>
    </citation>
    <scope>NUCLEOTIDE SEQUENCE [LARGE SCALE GENOMIC DNA]</scope>
    <source>
        <strain evidence="2 3">JWXQ-INN-674</strain>
    </source>
</reference>
<name>A0A6B0VHF4_9EURY</name>
<feature type="domain" description="PKD" evidence="1">
    <location>
        <begin position="524"/>
        <end position="603"/>
    </location>
</feature>
<dbReference type="InterPro" id="IPR022409">
    <property type="entry name" value="PKD/Chitinase_dom"/>
</dbReference>
<protein>
    <submittedName>
        <fullName evidence="2">PKD domain-containing protein</fullName>
    </submittedName>
</protein>
<dbReference type="EMBL" id="WUYX01000013">
    <property type="protein sequence ID" value="MXV60980.1"/>
    <property type="molecule type" value="Genomic_DNA"/>
</dbReference>
<dbReference type="NCBIfam" id="NF041770">
    <property type="entry name" value="CFI_box_CTERM"/>
    <property type="match status" value="1"/>
</dbReference>
<organism evidence="2 3">
    <name type="scientific">Natronorubrum halalkaliphilum</name>
    <dbReference type="NCBI Taxonomy" id="2691917"/>
    <lineage>
        <taxon>Archaea</taxon>
        <taxon>Methanobacteriati</taxon>
        <taxon>Methanobacteriota</taxon>
        <taxon>Stenosarchaea group</taxon>
        <taxon>Halobacteria</taxon>
        <taxon>Halobacteriales</taxon>
        <taxon>Natrialbaceae</taxon>
        <taxon>Natronorubrum</taxon>
    </lineage>
</organism>
<dbReference type="Pfam" id="PF18911">
    <property type="entry name" value="PKD_4"/>
    <property type="match status" value="1"/>
</dbReference>
<gene>
    <name evidence="2" type="ORF">GS429_02680</name>
</gene>
<dbReference type="InterPro" id="IPR035986">
    <property type="entry name" value="PKD_dom_sf"/>
</dbReference>
<keyword evidence="3" id="KW-1185">Reference proteome</keyword>
<dbReference type="PROSITE" id="PS50093">
    <property type="entry name" value="PKD"/>
    <property type="match status" value="1"/>
</dbReference>
<sequence length="693" mass="75519">MAAGGFSGTALLPETEANDTTLNYPIGVADVDEPFDQTAFADVDQFLYTGDESEMDLVDSDLVWNEEQRQDVTDVYSNDPLARFEHSEAVYEEAGLEAQFKQYDDTSQFETQSDAVPDILSHFRPHAGVTGIDIRERPDPGAESIEVEVVVPSDGDPVDVRAFHWDGTDLTDQAITVQPGETVVETVELVEPLEAGDGLDIALLEEGVTDPDEALRSAGETVNATHVDFTRQPTDDDDFVEVIATVSDDHRDTDGEDLELRIVDADGVDLIDVPEYVTIWGDRLPLTEELTEGDEITAAIQEAADEYDEEKVLVSEQTTVFGHPEFDVAERPSVGSESIEVNIDVPATRDDGVDVRAFRPDGSDLTADVLTVDPGKNVQDRVGLTDGLEAGDILEIALLEEGDEDRDKALQREPTSADASYATFTQQPSDSDEYVSISVTVSDEDFADHDEVEVRVVDEADDELIEEPILLPPEIPFGYGLIELTRDLTEGEEITLAVQPQAGEYKPGETLASDTVTVADDAGPTASFTFSPESPDVETEVTFDASASEPAEKIEEYMWDFTDDDRIDATGTEATHTFSDPGDHEVTLYIMDDTDMPLAVTTETVNVREGCFIATAACGTPDHDQVETLRAFRDSSLKGNTIGELFVRLYYGTSPPVADWIAQSPRRRSIVRSTVVRPAARVASALGFDGSDA</sequence>
<dbReference type="RefSeq" id="WP_160062461.1">
    <property type="nucleotide sequence ID" value="NZ_WUYX01000013.1"/>
</dbReference>
<dbReference type="SMART" id="SM00089">
    <property type="entry name" value="PKD"/>
    <property type="match status" value="1"/>
</dbReference>
<evidence type="ECO:0000313" key="3">
    <source>
        <dbReference type="Proteomes" id="UP000434101"/>
    </source>
</evidence>
<dbReference type="OrthoDB" id="12184at2157"/>
<proteinExistence type="predicted"/>
<accession>A0A6B0VHF4</accession>
<dbReference type="CDD" id="cd00146">
    <property type="entry name" value="PKD"/>
    <property type="match status" value="1"/>
</dbReference>
<evidence type="ECO:0000313" key="2">
    <source>
        <dbReference type="EMBL" id="MXV60980.1"/>
    </source>
</evidence>
<dbReference type="InterPro" id="IPR049886">
    <property type="entry name" value="CFI_box_CTERM_dom"/>
</dbReference>
<comment type="caution">
    <text evidence="2">The sequence shown here is derived from an EMBL/GenBank/DDBJ whole genome shotgun (WGS) entry which is preliminary data.</text>
</comment>
<dbReference type="Gene3D" id="2.60.40.10">
    <property type="entry name" value="Immunoglobulins"/>
    <property type="match status" value="1"/>
</dbReference>